<dbReference type="PROSITE" id="PS51996">
    <property type="entry name" value="TR_MART"/>
    <property type="match status" value="1"/>
</dbReference>
<evidence type="ECO:0000313" key="3">
    <source>
        <dbReference type="EMBL" id="AWD90358.1"/>
    </source>
</evidence>
<reference evidence="3" key="1">
    <citation type="submission" date="2018-03" db="EMBL/GenBank/DDBJ databases">
        <title>Phage therapy in agriculture - a green tech approach to combat plant pathogenic bacteria.</title>
        <authorList>
            <person name="Carstens A.B."/>
            <person name="Djurhuus A.M."/>
            <person name="Hansen L.H."/>
        </authorList>
    </citation>
    <scope>NUCLEOTIDE SEQUENCE [LARGE SCALE GENOMIC DNA]</scope>
</reference>
<feature type="domain" description="ADP ribosyltransferase" evidence="2">
    <location>
        <begin position="439"/>
        <end position="616"/>
    </location>
</feature>
<dbReference type="GO" id="GO:0044423">
    <property type="term" value="C:virion component"/>
    <property type="evidence" value="ECO:0007669"/>
    <property type="project" value="UniProtKB-UniRule"/>
</dbReference>
<keyword evidence="1" id="KW-0328">Glycosyltransferase</keyword>
<dbReference type="GO" id="GO:0016779">
    <property type="term" value="F:nucleotidyltransferase activity"/>
    <property type="evidence" value="ECO:0007669"/>
    <property type="project" value="UniProtKB-KW"/>
</dbReference>
<keyword evidence="4" id="KW-1185">Reference proteome</keyword>
<dbReference type="Proteomes" id="UP000246316">
    <property type="component" value="Segment"/>
</dbReference>
<comment type="caution">
    <text evidence="1">Lacks conserved residue(s) required for the propagation of feature annotation.</text>
</comment>
<evidence type="ECO:0000256" key="1">
    <source>
        <dbReference type="HAMAP-Rule" id="MF_04139"/>
    </source>
</evidence>
<dbReference type="SUPFAM" id="SSF56399">
    <property type="entry name" value="ADP-ribosylation"/>
    <property type="match status" value="1"/>
</dbReference>
<feature type="active site" evidence="1">
    <location>
        <position position="598"/>
    </location>
</feature>
<dbReference type="PIRSF" id="PIRSF000491">
    <property type="entry name" value="Alt_phage"/>
    <property type="match status" value="1"/>
</dbReference>
<dbReference type="Gene3D" id="3.90.176.10">
    <property type="entry name" value="Toxin ADP-ribosyltransferase, Chain A, domain 1"/>
    <property type="match status" value="1"/>
</dbReference>
<dbReference type="EC" id="2.4.2.31" evidence="1"/>
<dbReference type="GO" id="GO:0005576">
    <property type="term" value="C:extracellular region"/>
    <property type="evidence" value="ECO:0007669"/>
    <property type="project" value="InterPro"/>
</dbReference>
<comment type="subcellular location">
    <subcellularLocation>
        <location evidence="1">Virion</location>
    </subcellularLocation>
    <text evidence="1">About 25-50 copies per virion. This protein is injected into the bacterial cell along with the viral DNA.</text>
</comment>
<evidence type="ECO:0000259" key="2">
    <source>
        <dbReference type="Pfam" id="PF03496"/>
    </source>
</evidence>
<keyword evidence="1" id="KW-0808">Transferase</keyword>
<dbReference type="InterPro" id="IPR016225">
    <property type="entry name" value="Phage_T4_Alt-like"/>
</dbReference>
<dbReference type="InterPro" id="IPR003540">
    <property type="entry name" value="ADP-ribosyltransferase"/>
</dbReference>
<dbReference type="GO" id="GO:0046782">
    <property type="term" value="P:regulation of viral transcription"/>
    <property type="evidence" value="ECO:0007669"/>
    <property type="project" value="UniProtKB-UniRule"/>
</dbReference>
<comment type="function">
    <text evidence="1">ADP-ribosyltransferase that efficiently ADP-ribosylates one of the two alpha subunits of host RNA polymerase RPOA on an arginine located in the C-terminal region. ADP-ribosylation of RPOA alpha subunit enhances the transcription of viral early genes. Also ribosylates RPOA subunits beta, beta' and sigma 70 and performs an autoribosylation reaction.</text>
</comment>
<keyword evidence="1" id="KW-0520">NAD</keyword>
<accession>A0A2S1GLT7</accession>
<keyword evidence="1" id="KW-0548">Nucleotidyltransferase</keyword>
<feature type="chain" id="PRO_5042301267" description="NAD(+)--arginine ADP-ribosyltransferase" evidence="1">
    <location>
        <begin position="1"/>
        <end position="714"/>
    </location>
</feature>
<evidence type="ECO:0000313" key="4">
    <source>
        <dbReference type="Proteomes" id="UP000246316"/>
    </source>
</evidence>
<protein>
    <recommendedName>
        <fullName evidence="1">NAD(+)--arginine ADP-ribosyltransferase</fullName>
        <ecNumber evidence="1">2.4.2.31</ecNumber>
    </recommendedName>
</protein>
<proteinExistence type="inferred from homology"/>
<comment type="similarity">
    <text evidence="1">Belongs to the Tevenvirinae NAD(+)--arginine ADP-ribosyltransferase family.</text>
</comment>
<name>A0A2S1GLT7_9CAUD</name>
<keyword evidence="1" id="KW-0946">Virion</keyword>
<organism evidence="3 4">
    <name type="scientific">Erwinia phage Cronus</name>
    <dbReference type="NCBI Taxonomy" id="2163633"/>
    <lineage>
        <taxon>Viruses</taxon>
        <taxon>Duplodnaviria</taxon>
        <taxon>Heunggongvirae</taxon>
        <taxon>Uroviricota</taxon>
        <taxon>Caudoviricetes</taxon>
        <taxon>Pantevenvirales</taxon>
        <taxon>Straboviridae</taxon>
        <taxon>Tevenvirinae</taxon>
        <taxon>Risoevirus</taxon>
        <taxon>Risoevirus cronus</taxon>
        <taxon>Roskildevirus cronus</taxon>
    </lineage>
</organism>
<dbReference type="EMBL" id="MH059636">
    <property type="protein sequence ID" value="AWD90358.1"/>
    <property type="molecule type" value="Genomic_DNA"/>
</dbReference>
<feature type="site" description="Cleavage" evidence="1">
    <location>
        <begin position="9"/>
        <end position="10"/>
    </location>
</feature>
<comment type="catalytic activity">
    <reaction evidence="1">
        <text>L-arginyl-[protein] + NAD(+) = N(omega)-(ADP-D-ribosyl)-L-arginyl-[protein] + nicotinamide + H(+)</text>
        <dbReference type="Rhea" id="RHEA:19149"/>
        <dbReference type="Rhea" id="RHEA-COMP:10532"/>
        <dbReference type="Rhea" id="RHEA-COMP:15087"/>
        <dbReference type="ChEBI" id="CHEBI:15378"/>
        <dbReference type="ChEBI" id="CHEBI:17154"/>
        <dbReference type="ChEBI" id="CHEBI:29965"/>
        <dbReference type="ChEBI" id="CHEBI:57540"/>
        <dbReference type="ChEBI" id="CHEBI:142554"/>
        <dbReference type="EC" id="2.4.2.31"/>
    </reaction>
</comment>
<dbReference type="Pfam" id="PF03496">
    <property type="entry name" value="ADPrib_exo_Tox"/>
    <property type="match status" value="1"/>
</dbReference>
<dbReference type="HAMAP" id="MF_04139">
    <property type="entry name" value="ALT_T4"/>
    <property type="match status" value="1"/>
</dbReference>
<sequence length="714" mass="79698">MSEEIQLDEVFDENTSTYPVINLKPQLKVPQIWKFDVPGNDSLMARMVSFQSDGDAVKNVKMGDKFVQLFIMSLSDKGNTGELRGGLGSDPIGAVTTIFDTIVDSAKRYRFDAVLFRLPIKKMKGQGPAVQRLIARLAMSRGGGKYVVLKELWDYSSKYAYVLIRRKNVKLEDIPGIPVVSTELFTAVETKVGTTYVEKKSGRPVTKDEAFAASIAAVEDNRTTDRAIAARTKISRRDAIMAQYSIPVEVAGNKIDTWSREAIDTRDKLNTAPPVHQASGEENREIYQIARASVVGTKDSVEDGLTDIEMFYDGDEEDKLNASPQFKDFRANLRRLTSDFNKSAALKTPRTETEIDQMVSNAQRQYFNIISDFNGKNHLDIFKKLAGLIVDTYEGYELMPYQREQFVKWIVTQFNDDVYRSVSTQYKLISESYSPVPEDSIEAKAINIYCSAGYSEINSYLIGEDAGAAVVRDKYIPALDKAFESGITLPKGTPLYRGMAIKSSDFQKAIDNKIFYFTNFVSTSLVPAFVGMYGNTVDVLNKDIGTESDLDSIDPDSEELVSKYSGPFNIKVGMCISGADKIKVIFPGKLTKYTDECEIILPRGTAVRLNKAWTKSVNEPNGGSRSALIESTVIPLDQINEGTEVYDGDALITEGTVKRLDFSRFLKETAEEDDFFPEPVDPETRSKSITDSSPEMDVLLDLITFDNFSDKFIN</sequence>
<dbReference type="GO" id="GO:0106274">
    <property type="term" value="F:NAD+-protein-arginine ADP-ribosyltransferase activity"/>
    <property type="evidence" value="ECO:0007669"/>
    <property type="project" value="UniProtKB-UniRule"/>
</dbReference>